<evidence type="ECO:0000259" key="14">
    <source>
        <dbReference type="PROSITE" id="PS51103"/>
    </source>
</evidence>
<feature type="active site" description="Phosphocysteine intermediate; for EIIB activity" evidence="11">
    <location>
        <position position="469"/>
    </location>
</feature>
<dbReference type="RefSeq" id="WP_209532064.1">
    <property type="nucleotide sequence ID" value="NZ_JAEEGA010000021.1"/>
</dbReference>
<evidence type="ECO:0000256" key="9">
    <source>
        <dbReference type="ARBA" id="ARBA00022989"/>
    </source>
</evidence>
<dbReference type="Gene3D" id="3.30.1360.60">
    <property type="entry name" value="Glucose permease domain IIB"/>
    <property type="match status" value="1"/>
</dbReference>
<keyword evidence="4" id="KW-0762">Sugar transport</keyword>
<dbReference type="InterPro" id="IPR003352">
    <property type="entry name" value="PTS_EIIC"/>
</dbReference>
<dbReference type="PANTHER" id="PTHR30009:SF12">
    <property type="entry name" value="PHOSPHOTRANSFERASE IIC COMPONENT GLVC"/>
    <property type="match status" value="1"/>
</dbReference>
<evidence type="ECO:0000313" key="15">
    <source>
        <dbReference type="EMBL" id="MBP1044016.1"/>
    </source>
</evidence>
<dbReference type="AlphaFoldDB" id="A0A940PI50"/>
<keyword evidence="3" id="KW-1003">Cell membrane</keyword>
<evidence type="ECO:0000256" key="5">
    <source>
        <dbReference type="ARBA" id="ARBA00022679"/>
    </source>
</evidence>
<dbReference type="PANTHER" id="PTHR30009">
    <property type="entry name" value="CYTOCHROME C-TYPE SYNTHESIS PROTEIN AND PTS TRANSMEMBRANE COMPONENT"/>
    <property type="match status" value="1"/>
</dbReference>
<reference evidence="15" key="1">
    <citation type="submission" date="2020-12" db="EMBL/GenBank/DDBJ databases">
        <title>Vagococcus allomyrinae sp. nov. and Enterococcus lavae sp. nov., isolated from the larvae of Allomyrina dichotoma.</title>
        <authorList>
            <person name="Lee S.D."/>
        </authorList>
    </citation>
    <scope>NUCLEOTIDE SEQUENCE</scope>
    <source>
        <strain evidence="15">BWB3-3</strain>
    </source>
</reference>
<keyword evidence="8" id="KW-0418">Kinase</keyword>
<feature type="transmembrane region" description="Helical" evidence="12">
    <location>
        <begin position="386"/>
        <end position="406"/>
    </location>
</feature>
<dbReference type="PROSITE" id="PS51098">
    <property type="entry name" value="PTS_EIIB_TYPE_1"/>
    <property type="match status" value="1"/>
</dbReference>
<evidence type="ECO:0000256" key="6">
    <source>
        <dbReference type="ARBA" id="ARBA00022683"/>
    </source>
</evidence>
<dbReference type="GO" id="GO:0090563">
    <property type="term" value="F:protein-phosphocysteine-sugar phosphotransferase activity"/>
    <property type="evidence" value="ECO:0007669"/>
    <property type="project" value="TreeGrafter"/>
</dbReference>
<evidence type="ECO:0000259" key="13">
    <source>
        <dbReference type="PROSITE" id="PS51098"/>
    </source>
</evidence>
<protein>
    <submittedName>
        <fullName evidence="15">PTS transporter subunit EIIC</fullName>
    </submittedName>
</protein>
<evidence type="ECO:0000256" key="3">
    <source>
        <dbReference type="ARBA" id="ARBA00022475"/>
    </source>
</evidence>
<comment type="subcellular location">
    <subcellularLocation>
        <location evidence="1">Cell membrane</location>
        <topology evidence="1">Multi-pass membrane protein</topology>
    </subcellularLocation>
</comment>
<organism evidence="15 16">
    <name type="scientific">Vagococcus allomyrinae</name>
    <dbReference type="NCBI Taxonomy" id="2794353"/>
    <lineage>
        <taxon>Bacteria</taxon>
        <taxon>Bacillati</taxon>
        <taxon>Bacillota</taxon>
        <taxon>Bacilli</taxon>
        <taxon>Lactobacillales</taxon>
        <taxon>Enterococcaceae</taxon>
        <taxon>Vagococcus</taxon>
    </lineage>
</organism>
<feature type="transmembrane region" description="Helical" evidence="12">
    <location>
        <begin position="52"/>
        <end position="79"/>
    </location>
</feature>
<feature type="domain" description="PTS EIIB type-1" evidence="13">
    <location>
        <begin position="447"/>
        <end position="529"/>
    </location>
</feature>
<dbReference type="CDD" id="cd00212">
    <property type="entry name" value="PTS_IIB_glc"/>
    <property type="match status" value="1"/>
</dbReference>
<comment type="caution">
    <text evidence="15">The sequence shown here is derived from an EMBL/GenBank/DDBJ whole genome shotgun (WGS) entry which is preliminary data.</text>
</comment>
<evidence type="ECO:0000256" key="7">
    <source>
        <dbReference type="ARBA" id="ARBA00022692"/>
    </source>
</evidence>
<dbReference type="Proteomes" id="UP000674938">
    <property type="component" value="Unassembled WGS sequence"/>
</dbReference>
<dbReference type="NCBIfam" id="TIGR00826">
    <property type="entry name" value="EIIB_glc"/>
    <property type="match status" value="1"/>
</dbReference>
<dbReference type="InterPro" id="IPR013013">
    <property type="entry name" value="PTS_EIIC_1"/>
</dbReference>
<feature type="transmembrane region" description="Helical" evidence="12">
    <location>
        <begin position="12"/>
        <end position="32"/>
    </location>
</feature>
<keyword evidence="16" id="KW-1185">Reference proteome</keyword>
<dbReference type="Pfam" id="PF02378">
    <property type="entry name" value="PTS_EIIC"/>
    <property type="match status" value="1"/>
</dbReference>
<dbReference type="GO" id="GO:0009401">
    <property type="term" value="P:phosphoenolpyruvate-dependent sugar phosphotransferase system"/>
    <property type="evidence" value="ECO:0007669"/>
    <property type="project" value="UniProtKB-KW"/>
</dbReference>
<proteinExistence type="predicted"/>
<feature type="transmembrane region" description="Helical" evidence="12">
    <location>
        <begin position="164"/>
        <end position="187"/>
    </location>
</feature>
<dbReference type="GO" id="GO:0016301">
    <property type="term" value="F:kinase activity"/>
    <property type="evidence" value="ECO:0007669"/>
    <property type="project" value="UniProtKB-KW"/>
</dbReference>
<keyword evidence="10 12" id="KW-0472">Membrane</keyword>
<feature type="transmembrane region" description="Helical" evidence="12">
    <location>
        <begin position="306"/>
        <end position="322"/>
    </location>
</feature>
<evidence type="ECO:0000256" key="2">
    <source>
        <dbReference type="ARBA" id="ARBA00022448"/>
    </source>
</evidence>
<dbReference type="InterPro" id="IPR036878">
    <property type="entry name" value="Glu_permease_IIB"/>
</dbReference>
<evidence type="ECO:0000256" key="11">
    <source>
        <dbReference type="PROSITE-ProRule" id="PRU00421"/>
    </source>
</evidence>
<name>A0A940PI50_9ENTE</name>
<evidence type="ECO:0000256" key="10">
    <source>
        <dbReference type="ARBA" id="ARBA00023136"/>
    </source>
</evidence>
<keyword evidence="2" id="KW-0813">Transport</keyword>
<keyword evidence="6" id="KW-0598">Phosphotransferase system</keyword>
<evidence type="ECO:0000313" key="16">
    <source>
        <dbReference type="Proteomes" id="UP000674938"/>
    </source>
</evidence>
<dbReference type="InterPro" id="IPR001996">
    <property type="entry name" value="PTS_IIB_1"/>
</dbReference>
<dbReference type="GO" id="GO:0008982">
    <property type="term" value="F:protein-N(PI)-phosphohistidine-sugar phosphotransferase activity"/>
    <property type="evidence" value="ECO:0007669"/>
    <property type="project" value="InterPro"/>
</dbReference>
<keyword evidence="5" id="KW-0808">Transferase</keyword>
<evidence type="ECO:0000256" key="8">
    <source>
        <dbReference type="ARBA" id="ARBA00022777"/>
    </source>
</evidence>
<feature type="transmembrane region" description="Helical" evidence="12">
    <location>
        <begin position="274"/>
        <end position="294"/>
    </location>
</feature>
<dbReference type="GO" id="GO:0005886">
    <property type="term" value="C:plasma membrane"/>
    <property type="evidence" value="ECO:0007669"/>
    <property type="project" value="UniProtKB-SubCell"/>
</dbReference>
<feature type="transmembrane region" description="Helical" evidence="12">
    <location>
        <begin position="91"/>
        <end position="108"/>
    </location>
</feature>
<dbReference type="NCBIfam" id="TIGR02005">
    <property type="entry name" value="PTS-IIBC-alpha"/>
    <property type="match status" value="1"/>
</dbReference>
<feature type="transmembrane region" description="Helical" evidence="12">
    <location>
        <begin position="128"/>
        <end position="152"/>
    </location>
</feature>
<feature type="domain" description="PTS EIIC type-1" evidence="14">
    <location>
        <begin position="1"/>
        <end position="418"/>
    </location>
</feature>
<dbReference type="SUPFAM" id="SSF55604">
    <property type="entry name" value="Glucose permease domain IIB"/>
    <property type="match status" value="1"/>
</dbReference>
<accession>A0A940PI50</accession>
<keyword evidence="7 12" id="KW-0812">Transmembrane</keyword>
<evidence type="ECO:0000256" key="12">
    <source>
        <dbReference type="SAM" id="Phobius"/>
    </source>
</evidence>
<evidence type="ECO:0000256" key="4">
    <source>
        <dbReference type="ARBA" id="ARBA00022597"/>
    </source>
</evidence>
<dbReference type="EMBL" id="JAEEGA010000021">
    <property type="protein sequence ID" value="MBP1044016.1"/>
    <property type="molecule type" value="Genomic_DNA"/>
</dbReference>
<sequence length="531" mass="58384">MMAKLQRFGGAMFAPVLLFIFPGIVVALATVFTNPDIVGSIAKEGTMWSNIWAVIETGGWTVFNHMEVLFVIGLPLGLAKHARGRAAMESFVIYLTFNYFISAVLAIFGSNFGVDFNQEAGGQSGMKLIAGIKTLDTGVLGAILVSALAIWLHNRYFDKSLPEFLGIFQGSAMVVMIGFFVMLPVAFATSVVWPIVQQGIMSLQTLMVKSGNFGVFSYIFLEKALLPTGLHHFIYTPFQYGPAVVEGGTTLYWIEHMQEFARSSASLKSLFPEGGFAMQGISNLFGIPGIAMAFYATSKPENRKKVLALLIPGVLTAVFAGITEPFDYTFLFIAPALFFVHAFLAATMATTMYIFGVVGDMQGGLIEMIAKNWFPMGANHWQTYLIQVVIGLFFTGIYFVVFRYLILKFDFKTPGRELATEDVGLYTKADFKAKKQRQQSSNDLSNRGKAINFLEGLGGYQNIEAVTNCASRLRVTVRDDSLVASDEQFKNFGAHGVVRNGLAIQVIVGLSVEQIREEFDKALKEALELDC</sequence>
<evidence type="ECO:0000256" key="1">
    <source>
        <dbReference type="ARBA" id="ARBA00004651"/>
    </source>
</evidence>
<dbReference type="InterPro" id="IPR010975">
    <property type="entry name" value="PTS_IIBC_a_glc"/>
</dbReference>
<gene>
    <name evidence="15" type="ORF">I6N95_23685</name>
</gene>
<keyword evidence="9 12" id="KW-1133">Transmembrane helix</keyword>
<dbReference type="InterPro" id="IPR050429">
    <property type="entry name" value="PTS_Glucose_EIICBA"/>
</dbReference>
<dbReference type="Pfam" id="PF00367">
    <property type="entry name" value="PTS_EIIB"/>
    <property type="match status" value="1"/>
</dbReference>
<dbReference type="PROSITE" id="PS51103">
    <property type="entry name" value="PTS_EIIC_TYPE_1"/>
    <property type="match status" value="1"/>
</dbReference>
<dbReference type="InterPro" id="IPR018113">
    <property type="entry name" value="PTrfase_EIIB_Cys"/>
</dbReference>